<sequence>MNQEPFSFDPNKEWDQGDRAFTYDAYQGTREAQKQRDLEGGPNTSTLSTRTGRNNMALLDTTGNAPAKRKLTYDDPVHKLAGDRITEQLSSDFTTPDAITKSRLSDFAKRRQKEEVQTREDLNRLNILRGGGATVDKLSEFSEGTGRGRLQIESEGVQRRTNSIQDAMNFATVGQAGTRLAEDVGARDRAQTETERATQAGERFTEGGLTGTLAGQVALSPVEAARQLGLPDNADPDEVKRQAAAAGYTFNETTGQYSTPRQQTLGGRQASVAERQVAVQESQQALSREIQTGQLNLARASEIFDQNFAQGQLTGMLNAVDPGRLKAFDTAFGAVQGDKNYDATLDTDSDGRIGMEDMVDFIEREGVGVATLDMQQMRQDAVKFDRQMNVAEAGQKLSEEIEKGRLNLDRAAQVFNQTLAQGQFTGIMNTVDPERLKAFDTAFGTRKGEEGYNAALDTTNDGWIGMEDMVAWVEQQGIAVPGVELQKMRQDAAQFDRQTDLAETNAAIDRAVAEGRETGIYTDPETGAELTTLQAELERKRVDEVQRSNQAGERLTEGGLTGQLPGGEQLSQVAMARKLGLADNVSTEELRLKAEAAGYTWDRFQKNFVAPAMTTLAAKQVASQINLGERAMTLQESEQKYQQWKEVGSLTGDLTLLDGNGDPVTRINPKTGVEEPMTIATLAARDIALREGQAIGKVGNDPTIEQQALDLESDIQRGQLALQSSAQAHGFNVDEATLTGIYKSMSPAETGNFMAAFGGKSDGTEPGYNARYDFDGDGEVSDSDYEEFKRISDGKGAATLAGQRLTEDKSSRSFQETMQKAGVLGRLDGETIMAEKQRLFDNMITDANTFVDVPPMSFTHNDLVAAFGSKEGDANWRPEFDIDGNGDIGLADWGKLTALEENGGRSTMVSGDPTKPDTVAYVYQPAGKRSALAAKLGIEERQLTESVRQMDEQISNASAQWQSNFAGKQVNADGSMALTYDQETESWRQPTSMEKEAHEQNTKIFNDRMDQTAGSLAGRLGLVPDDPELLRQKWLQDRMIPGTDAEAEVELNRQVIEQLRRGGKPATPENVSNLKKQWMQSALLAGLDDEKRSALSGTMAQIMFGSQYNVQYQPGSGLGPAIAGAVGTGLGAWASAGFPV</sequence>
<evidence type="ECO:0008006" key="3">
    <source>
        <dbReference type="Google" id="ProtNLM"/>
    </source>
</evidence>
<name>A0A6M3KPE0_9ZZZZ</name>
<dbReference type="InterPro" id="IPR018247">
    <property type="entry name" value="EF_Hand_1_Ca_BS"/>
</dbReference>
<dbReference type="AlphaFoldDB" id="A0A6M3KPE0"/>
<organism evidence="2">
    <name type="scientific">viral metagenome</name>
    <dbReference type="NCBI Taxonomy" id="1070528"/>
    <lineage>
        <taxon>unclassified sequences</taxon>
        <taxon>metagenomes</taxon>
        <taxon>organismal metagenomes</taxon>
    </lineage>
</organism>
<feature type="region of interest" description="Disordered" evidence="1">
    <location>
        <begin position="1"/>
        <end position="51"/>
    </location>
</feature>
<dbReference type="PROSITE" id="PS00018">
    <property type="entry name" value="EF_HAND_1"/>
    <property type="match status" value="3"/>
</dbReference>
<accession>A0A6M3KPE0</accession>
<dbReference type="EMBL" id="MT142505">
    <property type="protein sequence ID" value="QJA83178.1"/>
    <property type="molecule type" value="Genomic_DNA"/>
</dbReference>
<proteinExistence type="predicted"/>
<evidence type="ECO:0000313" key="2">
    <source>
        <dbReference type="EMBL" id="QJA83178.1"/>
    </source>
</evidence>
<protein>
    <recommendedName>
        <fullName evidence="3">EF-hand domain-containing protein</fullName>
    </recommendedName>
</protein>
<feature type="compositionally biased region" description="Polar residues" evidence="1">
    <location>
        <begin position="42"/>
        <end position="51"/>
    </location>
</feature>
<feature type="region of interest" description="Disordered" evidence="1">
    <location>
        <begin position="181"/>
        <end position="208"/>
    </location>
</feature>
<feature type="region of interest" description="Disordered" evidence="1">
    <location>
        <begin position="543"/>
        <end position="566"/>
    </location>
</feature>
<evidence type="ECO:0000256" key="1">
    <source>
        <dbReference type="SAM" id="MobiDB-lite"/>
    </source>
</evidence>
<reference evidence="2" key="1">
    <citation type="submission" date="2020-03" db="EMBL/GenBank/DDBJ databases">
        <title>The deep terrestrial virosphere.</title>
        <authorList>
            <person name="Holmfeldt K."/>
            <person name="Nilsson E."/>
            <person name="Simone D."/>
            <person name="Lopez-Fernandez M."/>
            <person name="Wu X."/>
            <person name="de Brujin I."/>
            <person name="Lundin D."/>
            <person name="Andersson A."/>
            <person name="Bertilsson S."/>
            <person name="Dopson M."/>
        </authorList>
    </citation>
    <scope>NUCLEOTIDE SEQUENCE</scope>
    <source>
        <strain evidence="2">MM415A00306</strain>
    </source>
</reference>
<gene>
    <name evidence="2" type="ORF">MM415A00306_0014</name>
</gene>
<feature type="compositionally biased region" description="Basic and acidic residues" evidence="1">
    <location>
        <begin position="181"/>
        <end position="196"/>
    </location>
</feature>